<sequence>MEPVFDFHPGGELEDDVVDSEELQLEAEGNLNPAVTTLADVVNVEDDTVVKVSQARGKPRKESVHQNLLKGKAPFPCQKIDFDLLPGITLKK</sequence>
<dbReference type="EMBL" id="CM046397">
    <property type="protein sequence ID" value="KAI8535569.1"/>
    <property type="molecule type" value="Genomic_DNA"/>
</dbReference>
<keyword evidence="2" id="KW-1185">Reference proteome</keyword>
<protein>
    <submittedName>
        <fullName evidence="1">Uncharacterized protein</fullName>
    </submittedName>
</protein>
<proteinExistence type="predicted"/>
<accession>A0ACC0M4R1</accession>
<gene>
    <name evidence="1" type="ORF">RHMOL_Rhmol10G0184600</name>
</gene>
<organism evidence="1 2">
    <name type="scientific">Rhododendron molle</name>
    <name type="common">Chinese azalea</name>
    <name type="synonym">Azalea mollis</name>
    <dbReference type="NCBI Taxonomy" id="49168"/>
    <lineage>
        <taxon>Eukaryota</taxon>
        <taxon>Viridiplantae</taxon>
        <taxon>Streptophyta</taxon>
        <taxon>Embryophyta</taxon>
        <taxon>Tracheophyta</taxon>
        <taxon>Spermatophyta</taxon>
        <taxon>Magnoliopsida</taxon>
        <taxon>eudicotyledons</taxon>
        <taxon>Gunneridae</taxon>
        <taxon>Pentapetalae</taxon>
        <taxon>asterids</taxon>
        <taxon>Ericales</taxon>
        <taxon>Ericaceae</taxon>
        <taxon>Ericoideae</taxon>
        <taxon>Rhodoreae</taxon>
        <taxon>Rhododendron</taxon>
    </lineage>
</organism>
<comment type="caution">
    <text evidence="1">The sequence shown here is derived from an EMBL/GenBank/DDBJ whole genome shotgun (WGS) entry which is preliminary data.</text>
</comment>
<reference evidence="1" key="1">
    <citation type="submission" date="2022-02" db="EMBL/GenBank/DDBJ databases">
        <title>Plant Genome Project.</title>
        <authorList>
            <person name="Zhang R.-G."/>
        </authorList>
    </citation>
    <scope>NUCLEOTIDE SEQUENCE</scope>
    <source>
        <strain evidence="1">AT1</strain>
    </source>
</reference>
<evidence type="ECO:0000313" key="2">
    <source>
        <dbReference type="Proteomes" id="UP001062846"/>
    </source>
</evidence>
<evidence type="ECO:0000313" key="1">
    <source>
        <dbReference type="EMBL" id="KAI8535569.1"/>
    </source>
</evidence>
<dbReference type="Proteomes" id="UP001062846">
    <property type="component" value="Chromosome 10"/>
</dbReference>
<name>A0ACC0M4R1_RHOML</name>